<dbReference type="NCBIfam" id="NF005304">
    <property type="entry name" value="PRK06835.1"/>
    <property type="match status" value="1"/>
</dbReference>
<dbReference type="SUPFAM" id="SSF52540">
    <property type="entry name" value="P-loop containing nucleoside triphosphate hydrolases"/>
    <property type="match status" value="1"/>
</dbReference>
<reference evidence="2 3" key="1">
    <citation type="submission" date="2024-03" db="EMBL/GenBank/DDBJ databases">
        <title>Human intestinal bacterial collection.</title>
        <authorList>
            <person name="Pauvert C."/>
            <person name="Hitch T.C.A."/>
            <person name="Clavel T."/>
        </authorList>
    </citation>
    <scope>NUCLEOTIDE SEQUENCE [LARGE SCALE GENOMIC DNA]</scope>
    <source>
        <strain evidence="2 3">CLA-AP-H34</strain>
    </source>
</reference>
<organism evidence="2 3">
    <name type="scientific">Flavonifractor hominis</name>
    <dbReference type="NCBI Taxonomy" id="3133178"/>
    <lineage>
        <taxon>Bacteria</taxon>
        <taxon>Bacillati</taxon>
        <taxon>Bacillota</taxon>
        <taxon>Clostridia</taxon>
        <taxon>Eubacteriales</taxon>
        <taxon>Oscillospiraceae</taxon>
        <taxon>Flavonifractor</taxon>
    </lineage>
</organism>
<keyword evidence="3" id="KW-1185">Reference proteome</keyword>
<evidence type="ECO:0000313" key="3">
    <source>
        <dbReference type="Proteomes" id="UP001440599"/>
    </source>
</evidence>
<dbReference type="PANTHER" id="PTHR30050">
    <property type="entry name" value="CHROMOSOMAL REPLICATION INITIATOR PROTEIN DNAA"/>
    <property type="match status" value="1"/>
</dbReference>
<dbReference type="RefSeq" id="WP_349140160.1">
    <property type="nucleotide sequence ID" value="NZ_JBBMFT010000004.1"/>
</dbReference>
<evidence type="ECO:0000313" key="2">
    <source>
        <dbReference type="EMBL" id="MEQ2456504.1"/>
    </source>
</evidence>
<feature type="domain" description="AAA+ ATPase" evidence="1">
    <location>
        <begin position="185"/>
        <end position="314"/>
    </location>
</feature>
<dbReference type="PANTHER" id="PTHR30050:SF4">
    <property type="entry name" value="ATP-BINDING PROTEIN RV3427C IN INSERTION SEQUENCE-RELATED"/>
    <property type="match status" value="1"/>
</dbReference>
<protein>
    <submittedName>
        <fullName evidence="2">ATP-binding protein</fullName>
    </submittedName>
</protein>
<dbReference type="InterPro" id="IPR027417">
    <property type="entry name" value="P-loop_NTPase"/>
</dbReference>
<comment type="caution">
    <text evidence="2">The sequence shown here is derived from an EMBL/GenBank/DDBJ whole genome shotgun (WGS) entry which is preliminary data.</text>
</comment>
<dbReference type="EMBL" id="JBBMFT010000004">
    <property type="protein sequence ID" value="MEQ2456504.1"/>
    <property type="molecule type" value="Genomic_DNA"/>
</dbReference>
<name>A0ABV1EQW8_9FIRM</name>
<accession>A0ABV1EQW8</accession>
<dbReference type="SMART" id="SM00382">
    <property type="entry name" value="AAA"/>
    <property type="match status" value="1"/>
</dbReference>
<dbReference type="CDD" id="cd00009">
    <property type="entry name" value="AAA"/>
    <property type="match status" value="1"/>
</dbReference>
<keyword evidence="2" id="KW-0067">ATP-binding</keyword>
<dbReference type="Pfam" id="PF01695">
    <property type="entry name" value="IstB_IS21"/>
    <property type="match status" value="1"/>
</dbReference>
<keyword evidence="2" id="KW-0547">Nucleotide-binding</keyword>
<dbReference type="GO" id="GO:0005524">
    <property type="term" value="F:ATP binding"/>
    <property type="evidence" value="ECO:0007669"/>
    <property type="project" value="UniProtKB-KW"/>
</dbReference>
<evidence type="ECO:0000259" key="1">
    <source>
        <dbReference type="SMART" id="SM00382"/>
    </source>
</evidence>
<dbReference type="InterPro" id="IPR002611">
    <property type="entry name" value="IstB_ATP-bd"/>
</dbReference>
<gene>
    <name evidence="2" type="ORF">WMO45_08220</name>
</gene>
<sequence>MGYEASVLRRATQRLEAGRKRRAEELERRRARIYAQLPRVAQIDRELRKTILQIIAASLRDGSNPVPAIQVIRDENLDLQAERATLLEQNGYPADALDEHPACAKCNDTGWVGAEMCECLKQLCTEEQIKELSKLLDLGEQSFDTFSLDYYSSLPWKGESLTPRENMEFIYEVCLNYAQKFGKFYFHNLFLTGAPGLGKTFLSACIARTVSENGFSVVYDTAVNIFARFEEQKFARDRAEAGEARDETRRYLGCDLLILDDLGSELTTPFVQSALYTLVNTRLTADKQTVISSNLSMGQVRERYTPQIASRLEGEYRVLPFYGEDIRLQRKQRL</sequence>
<dbReference type="Gene3D" id="3.40.50.300">
    <property type="entry name" value="P-loop containing nucleotide triphosphate hydrolases"/>
    <property type="match status" value="1"/>
</dbReference>
<dbReference type="Proteomes" id="UP001440599">
    <property type="component" value="Unassembled WGS sequence"/>
</dbReference>
<dbReference type="InterPro" id="IPR003593">
    <property type="entry name" value="AAA+_ATPase"/>
</dbReference>
<proteinExistence type="predicted"/>